<accession>A0AAU9D665</accession>
<dbReference type="EMBL" id="AP026802">
    <property type="protein sequence ID" value="BDR57881.1"/>
    <property type="molecule type" value="Genomic_DNA"/>
</dbReference>
<keyword evidence="5" id="KW-1185">Reference proteome</keyword>
<dbReference type="RefSeq" id="WP_317635814.1">
    <property type="nucleotide sequence ID" value="NZ_AP026802.1"/>
</dbReference>
<comment type="similarity">
    <text evidence="1">Belongs to the leucine-binding protein family.</text>
</comment>
<dbReference type="AlphaFoldDB" id="A0AAU9D665"/>
<dbReference type="InterPro" id="IPR028081">
    <property type="entry name" value="Leu-bd"/>
</dbReference>
<organism evidence="4 5">
    <name type="scientific">Xylocopilactobacillus apicola</name>
    <dbReference type="NCBI Taxonomy" id="2932184"/>
    <lineage>
        <taxon>Bacteria</taxon>
        <taxon>Bacillati</taxon>
        <taxon>Bacillota</taxon>
        <taxon>Bacilli</taxon>
        <taxon>Lactobacillales</taxon>
        <taxon>Lactobacillaceae</taxon>
        <taxon>Xylocopilactobacillus</taxon>
    </lineage>
</organism>
<name>A0AAU9D665_9LACO</name>
<keyword evidence="2" id="KW-0732">Signal</keyword>
<gene>
    <name evidence="4" type="primary">livA_1</name>
    <name evidence="4" type="ORF">XA3_03220</name>
</gene>
<evidence type="ECO:0000313" key="5">
    <source>
        <dbReference type="Proteomes" id="UP001321861"/>
    </source>
</evidence>
<evidence type="ECO:0000259" key="3">
    <source>
        <dbReference type="Pfam" id="PF13458"/>
    </source>
</evidence>
<proteinExistence type="inferred from homology"/>
<dbReference type="SUPFAM" id="SSF53822">
    <property type="entry name" value="Periplasmic binding protein-like I"/>
    <property type="match status" value="1"/>
</dbReference>
<dbReference type="PANTHER" id="PTHR30483:SF6">
    <property type="entry name" value="PERIPLASMIC BINDING PROTEIN OF ABC TRANSPORTER FOR NATURAL AMINO ACIDS"/>
    <property type="match status" value="1"/>
</dbReference>
<sequence>MMKKNEKQVIIIIGFWALSMFFLVGCASKPKSTGNSAHGSNVSIGVNLELSGNAAAYGQAALKGINYASEQINDAGGIKINGQRLRLKLIVKDNTSNNYQTAMSNSNLASNAKVSAIIGPCVSANVAAGLPKATEASVPVLTSQGTSDTLTLKRDGSVQPDAFRACYTDSYQGVILAHFADLDLKADTVAILGDKTSDYSAGLIKAFKGAYKGKIVDTQYYQAGDKDFSATLTKLKTEKFKALFVPGYYNEAGLIIKQARQLGIKAAILGPDGFSDDTLFKLAGKKNSNDIYYTNHFDSLAAVNNRVEPFIKSYKQKFHEEPSGFTALGYDAVYMIKAAMENKQSTNSIKVAQGLANLKDFQGVTGNMTMDRFHNPKKDVIVVKYDHGVKVSAKAVK</sequence>
<dbReference type="Pfam" id="PF13458">
    <property type="entry name" value="Peripla_BP_6"/>
    <property type="match status" value="1"/>
</dbReference>
<dbReference type="Proteomes" id="UP001321861">
    <property type="component" value="Chromosome"/>
</dbReference>
<dbReference type="Gene3D" id="3.40.50.2300">
    <property type="match status" value="2"/>
</dbReference>
<evidence type="ECO:0000313" key="4">
    <source>
        <dbReference type="EMBL" id="BDR57881.1"/>
    </source>
</evidence>
<feature type="domain" description="Leucine-binding protein" evidence="3">
    <location>
        <begin position="42"/>
        <end position="386"/>
    </location>
</feature>
<dbReference type="InterPro" id="IPR028082">
    <property type="entry name" value="Peripla_BP_I"/>
</dbReference>
<reference evidence="4 5" key="1">
    <citation type="journal article" date="2023" name="Microbiol. Spectr.">
        <title>Symbiosis of Carpenter Bees with Uncharacterized Lactic Acid Bacteria Showing NAD Auxotrophy.</title>
        <authorList>
            <person name="Kawasaki S."/>
            <person name="Ozawa K."/>
            <person name="Mori T."/>
            <person name="Yamamoto A."/>
            <person name="Ito M."/>
            <person name="Ohkuma M."/>
            <person name="Sakamoto M."/>
            <person name="Matsutani M."/>
        </authorList>
    </citation>
    <scope>NUCLEOTIDE SEQUENCE [LARGE SCALE GENOMIC DNA]</scope>
    <source>
        <strain evidence="4 5">XA3</strain>
    </source>
</reference>
<dbReference type="KEGG" id="xap:XA3_03220"/>
<evidence type="ECO:0000256" key="2">
    <source>
        <dbReference type="ARBA" id="ARBA00022729"/>
    </source>
</evidence>
<dbReference type="CDD" id="cd06347">
    <property type="entry name" value="PBP1_ABC_LivK_ligand_binding-like"/>
    <property type="match status" value="1"/>
</dbReference>
<dbReference type="PROSITE" id="PS51257">
    <property type="entry name" value="PROKAR_LIPOPROTEIN"/>
    <property type="match status" value="1"/>
</dbReference>
<protein>
    <submittedName>
        <fullName evidence="4">Branched-chain amino acid ABC transporter substrate-binding protein</fullName>
    </submittedName>
</protein>
<evidence type="ECO:0000256" key="1">
    <source>
        <dbReference type="ARBA" id="ARBA00010062"/>
    </source>
</evidence>
<dbReference type="PANTHER" id="PTHR30483">
    <property type="entry name" value="LEUCINE-SPECIFIC-BINDING PROTEIN"/>
    <property type="match status" value="1"/>
</dbReference>
<dbReference type="InterPro" id="IPR051010">
    <property type="entry name" value="BCAA_transport"/>
</dbReference>